<dbReference type="PROSITE" id="PS50279">
    <property type="entry name" value="BPTI_KUNITZ_2"/>
    <property type="match status" value="4"/>
</dbReference>
<dbReference type="FunFam" id="4.10.410.10:FF:000015">
    <property type="entry name" value="WAP four-disulfide core domain 6A"/>
    <property type="match status" value="1"/>
</dbReference>
<evidence type="ECO:0000256" key="5">
    <source>
        <dbReference type="ARBA" id="ARBA00022900"/>
    </source>
</evidence>
<evidence type="ECO:0000256" key="3">
    <source>
        <dbReference type="ARBA" id="ARBA00022690"/>
    </source>
</evidence>
<evidence type="ECO:0000313" key="9">
    <source>
        <dbReference type="EMBL" id="MAA11798.1"/>
    </source>
</evidence>
<feature type="domain" description="BPTI/Kunitz inhibitor" evidence="8">
    <location>
        <begin position="99"/>
        <end position="149"/>
    </location>
</feature>
<evidence type="ECO:0000256" key="4">
    <source>
        <dbReference type="ARBA" id="ARBA00022737"/>
    </source>
</evidence>
<comment type="subcellular location">
    <subcellularLocation>
        <location evidence="1">Secreted</location>
    </subcellularLocation>
</comment>
<reference evidence="9" key="1">
    <citation type="journal article" date="2017" name="Parasit. Vectors">
        <title>Sialotranscriptomics of Rhipicephalus zambeziensis reveals intricate expression profiles of secretory proteins and suggests tight temporal transcriptional regulation during blood-feeding.</title>
        <authorList>
            <person name="de Castro M.H."/>
            <person name="de Klerk D."/>
            <person name="Pienaar R."/>
            <person name="Rees D.J.G."/>
            <person name="Mans B.J."/>
        </authorList>
    </citation>
    <scope>NUCLEOTIDE SEQUENCE</scope>
    <source>
        <tissue evidence="9">Salivary glands</tissue>
    </source>
</reference>
<evidence type="ECO:0000256" key="6">
    <source>
        <dbReference type="ARBA" id="ARBA00023157"/>
    </source>
</evidence>
<dbReference type="InterPro" id="IPR050098">
    <property type="entry name" value="TFPI/VKTCI-like"/>
</dbReference>
<accession>A0A224Y2M9</accession>
<evidence type="ECO:0000256" key="2">
    <source>
        <dbReference type="ARBA" id="ARBA00022525"/>
    </source>
</evidence>
<evidence type="ECO:0000256" key="1">
    <source>
        <dbReference type="ARBA" id="ARBA00004613"/>
    </source>
</evidence>
<dbReference type="InterPro" id="IPR020901">
    <property type="entry name" value="Prtase_inh_Kunz-CS"/>
</dbReference>
<keyword evidence="4" id="KW-0677">Repeat</keyword>
<dbReference type="CDD" id="cd00109">
    <property type="entry name" value="Kunitz-type"/>
    <property type="match status" value="2"/>
</dbReference>
<dbReference type="InterPro" id="IPR036880">
    <property type="entry name" value="Kunitz_BPTI_sf"/>
</dbReference>
<feature type="domain" description="BPTI/Kunitz inhibitor" evidence="8">
    <location>
        <begin position="38"/>
        <end position="88"/>
    </location>
</feature>
<feature type="signal peptide" evidence="7">
    <location>
        <begin position="1"/>
        <end position="20"/>
    </location>
</feature>
<feature type="domain" description="BPTI/Kunitz inhibitor" evidence="8">
    <location>
        <begin position="257"/>
        <end position="312"/>
    </location>
</feature>
<dbReference type="EMBL" id="GFPF01000652">
    <property type="protein sequence ID" value="MAA11798.1"/>
    <property type="molecule type" value="Transcribed_RNA"/>
</dbReference>
<dbReference type="PRINTS" id="PR00759">
    <property type="entry name" value="BASICPTASE"/>
</dbReference>
<dbReference type="GO" id="GO:0004867">
    <property type="term" value="F:serine-type endopeptidase inhibitor activity"/>
    <property type="evidence" value="ECO:0007669"/>
    <property type="project" value="UniProtKB-KW"/>
</dbReference>
<dbReference type="Gene3D" id="4.10.410.10">
    <property type="entry name" value="Pancreatic trypsin inhibitor Kunitz domain"/>
    <property type="match status" value="4"/>
</dbReference>
<name>A0A224Y2M9_9ACAR</name>
<dbReference type="PANTHER" id="PTHR10083">
    <property type="entry name" value="KUNITZ-TYPE PROTEASE INHIBITOR-RELATED"/>
    <property type="match status" value="1"/>
</dbReference>
<dbReference type="FunFam" id="4.10.410.10:FF:000020">
    <property type="entry name" value="Collagen, type VI, alpha 3"/>
    <property type="match status" value="1"/>
</dbReference>
<keyword evidence="5" id="KW-0722">Serine protease inhibitor</keyword>
<keyword evidence="2" id="KW-0964">Secreted</keyword>
<dbReference type="PROSITE" id="PS00280">
    <property type="entry name" value="BPTI_KUNITZ_1"/>
    <property type="match status" value="2"/>
</dbReference>
<proteinExistence type="predicted"/>
<keyword evidence="7" id="KW-0732">Signal</keyword>
<feature type="domain" description="BPTI/Kunitz inhibitor" evidence="8">
    <location>
        <begin position="169"/>
        <end position="219"/>
    </location>
</feature>
<protein>
    <submittedName>
        <fullName evidence="9">Pancreatic trypsin inhibitor</fullName>
    </submittedName>
</protein>
<evidence type="ECO:0000259" key="8">
    <source>
        <dbReference type="PROSITE" id="PS50279"/>
    </source>
</evidence>
<sequence length="329" mass="36923">MKVSLFVLLTGLSCLFFVEGRIQWKPVTKKPTGKDGPCNLPPDTGLCKASIPKFYFNSTVRKCLIFTYGGCGGNENNFASEHECKQRCSKKMECKPAVCNMPPAVGPCKASIPRLYYNSTVNQCLEFRYGGCGGNGNNFDSKQKCKEHCGKKQVCNATTSNTTEKPEVCEMPRQAGPCKAYMPRYYFNRVLKRCLQFIYGGCRGNENNFESKLECEKKCARKELWKPAPSQPTGKPIACSLPPVTGNCKYSKETDSCRISKQKGKPCTGKLNLATALWYFDTSYEKCKKYEYWKCGGNMTMFSSCSECVNTCRTHMKSLQVCTKEKLPK</sequence>
<dbReference type="PANTHER" id="PTHR10083:SF374">
    <property type="entry name" value="BPTI_KUNITZ INHIBITOR DOMAIN-CONTAINING PROTEIN"/>
    <property type="match status" value="1"/>
</dbReference>
<dbReference type="InterPro" id="IPR002223">
    <property type="entry name" value="Kunitz_BPTI"/>
</dbReference>
<evidence type="ECO:0000256" key="7">
    <source>
        <dbReference type="SAM" id="SignalP"/>
    </source>
</evidence>
<keyword evidence="3" id="KW-0646">Protease inhibitor</keyword>
<dbReference type="AlphaFoldDB" id="A0A224Y2M9"/>
<dbReference type="SUPFAM" id="SSF57362">
    <property type="entry name" value="BPTI-like"/>
    <property type="match status" value="4"/>
</dbReference>
<organism evidence="9">
    <name type="scientific">Rhipicephalus zambeziensis</name>
    <dbReference type="NCBI Taxonomy" id="60191"/>
    <lineage>
        <taxon>Eukaryota</taxon>
        <taxon>Metazoa</taxon>
        <taxon>Ecdysozoa</taxon>
        <taxon>Arthropoda</taxon>
        <taxon>Chelicerata</taxon>
        <taxon>Arachnida</taxon>
        <taxon>Acari</taxon>
        <taxon>Parasitiformes</taxon>
        <taxon>Ixodida</taxon>
        <taxon>Ixodoidea</taxon>
        <taxon>Ixodidae</taxon>
        <taxon>Rhipicephalinae</taxon>
        <taxon>Rhipicephalus</taxon>
        <taxon>Rhipicephalus</taxon>
    </lineage>
</organism>
<feature type="chain" id="PRO_5012646345" evidence="7">
    <location>
        <begin position="21"/>
        <end position="329"/>
    </location>
</feature>
<keyword evidence="6" id="KW-1015">Disulfide bond</keyword>
<dbReference type="Pfam" id="PF00014">
    <property type="entry name" value="Kunitz_BPTI"/>
    <property type="match status" value="4"/>
</dbReference>
<dbReference type="GO" id="GO:0005615">
    <property type="term" value="C:extracellular space"/>
    <property type="evidence" value="ECO:0007669"/>
    <property type="project" value="TreeGrafter"/>
</dbReference>
<dbReference type="SMART" id="SM00131">
    <property type="entry name" value="KU"/>
    <property type="match status" value="4"/>
</dbReference>